<proteinExistence type="predicted"/>
<protein>
    <recommendedName>
        <fullName evidence="4">3-methyladenine DNA glycosylase</fullName>
    </recommendedName>
</protein>
<evidence type="ECO:0008006" key="4">
    <source>
        <dbReference type="Google" id="ProtNLM"/>
    </source>
</evidence>
<evidence type="ECO:0000256" key="1">
    <source>
        <dbReference type="SAM" id="MobiDB-lite"/>
    </source>
</evidence>
<name>A0A1C0AKA2_9ACTN</name>
<organism evidence="2 3">
    <name type="scientific">Tessaracoccus lapidicaptus</name>
    <dbReference type="NCBI Taxonomy" id="1427523"/>
    <lineage>
        <taxon>Bacteria</taxon>
        <taxon>Bacillati</taxon>
        <taxon>Actinomycetota</taxon>
        <taxon>Actinomycetes</taxon>
        <taxon>Propionibacteriales</taxon>
        <taxon>Propionibacteriaceae</taxon>
        <taxon>Tessaracoccus</taxon>
    </lineage>
</organism>
<sequence length="323" mass="35274">MAGPPACPAGTAVIVLERADWQARAEAHASAVEAELADVVARRDRGVKHPVDDFLFHYYTLRPSQLAQWHPGAGVALADAAEYARAGRYRVLPSGAVTLDGDAFLAQRGGTVRTALDLLTATEAAPARFGCFGMHEWAMVYRLRPDESRHPYLPLRYPPAEIARIVEEVGCRCTHIDAFRFFTPAAKPLNLLHPTRERQAEFDQPGCLHVNMDLYKWAGKLTPAVSSDLVFATFRLARDIRAVDMQASAYDLTGWGYEPIPVETAAGRADYVARQRVFTERAAPLRGALIDSLTALCNRGRVPGRSGSEETGVLRTGATPPPA</sequence>
<comment type="caution">
    <text evidence="2">The sequence shown here is derived from an EMBL/GenBank/DDBJ whole genome shotgun (WGS) entry which is preliminary data.</text>
</comment>
<feature type="region of interest" description="Disordered" evidence="1">
    <location>
        <begin position="301"/>
        <end position="323"/>
    </location>
</feature>
<keyword evidence="3" id="KW-1185">Reference proteome</keyword>
<reference evidence="3" key="1">
    <citation type="submission" date="2016-07" db="EMBL/GenBank/DDBJ databases">
        <authorList>
            <person name="Florea S."/>
            <person name="Webb J.S."/>
            <person name="Jaromczyk J."/>
            <person name="Schardl C.L."/>
        </authorList>
    </citation>
    <scope>NUCLEOTIDE SEQUENCE [LARGE SCALE GENOMIC DNA]</scope>
    <source>
        <strain evidence="3">IPBSL-7</strain>
    </source>
</reference>
<gene>
    <name evidence="2" type="ORF">BCR15_07160</name>
</gene>
<dbReference type="EMBL" id="MBQD01000023">
    <property type="protein sequence ID" value="OCL33049.1"/>
    <property type="molecule type" value="Genomic_DNA"/>
</dbReference>
<evidence type="ECO:0000313" key="2">
    <source>
        <dbReference type="EMBL" id="OCL33049.1"/>
    </source>
</evidence>
<dbReference type="AlphaFoldDB" id="A0A1C0AKA2"/>
<accession>A0A1C0AKA2</accession>
<dbReference type="Proteomes" id="UP000093501">
    <property type="component" value="Unassembled WGS sequence"/>
</dbReference>
<evidence type="ECO:0000313" key="3">
    <source>
        <dbReference type="Proteomes" id="UP000093501"/>
    </source>
</evidence>